<dbReference type="OrthoDB" id="2129069at2759"/>
<protein>
    <recommendedName>
        <fullName evidence="6">OPA3-like protein</fullName>
    </recommendedName>
</protein>
<dbReference type="RefSeq" id="XP_009495643.1">
    <property type="nucleotide sequence ID" value="XM_009497368.1"/>
</dbReference>
<keyword evidence="5" id="KW-1185">Reference proteome</keyword>
<evidence type="ECO:0000313" key="5">
    <source>
        <dbReference type="Proteomes" id="UP000030693"/>
    </source>
</evidence>
<keyword evidence="2" id="KW-0175">Coiled coil</keyword>
<proteinExistence type="inferred from homology"/>
<name>A0A058Z958_FONAL</name>
<dbReference type="AlphaFoldDB" id="A0A058Z958"/>
<dbReference type="PANTHER" id="PTHR12499">
    <property type="entry name" value="OPTIC ATROPHY 3 PROTEIN OPA3"/>
    <property type="match status" value="1"/>
</dbReference>
<accession>A0A058Z958</accession>
<dbReference type="PANTHER" id="PTHR12499:SF0">
    <property type="entry name" value="OPTIC ATROPHY 3 PROTEIN"/>
    <property type="match status" value="1"/>
</dbReference>
<dbReference type="GO" id="GO:0019216">
    <property type="term" value="P:regulation of lipid metabolic process"/>
    <property type="evidence" value="ECO:0007669"/>
    <property type="project" value="TreeGrafter"/>
</dbReference>
<dbReference type="Proteomes" id="UP000030693">
    <property type="component" value="Unassembled WGS sequence"/>
</dbReference>
<feature type="region of interest" description="Disordered" evidence="3">
    <location>
        <begin position="219"/>
        <end position="289"/>
    </location>
</feature>
<evidence type="ECO:0008006" key="6">
    <source>
        <dbReference type="Google" id="ProtNLM"/>
    </source>
</evidence>
<feature type="compositionally biased region" description="Low complexity" evidence="3">
    <location>
        <begin position="262"/>
        <end position="278"/>
    </location>
</feature>
<dbReference type="GO" id="GO:0005739">
    <property type="term" value="C:mitochondrion"/>
    <property type="evidence" value="ECO:0007669"/>
    <property type="project" value="TreeGrafter"/>
</dbReference>
<comment type="similarity">
    <text evidence="1">Belongs to the OPA3 family.</text>
</comment>
<reference evidence="4" key="1">
    <citation type="submission" date="2013-04" db="EMBL/GenBank/DDBJ databases">
        <title>The Genome Sequence of Fonticula alba ATCC 38817.</title>
        <authorList>
            <consortium name="The Broad Institute Genomics Platform"/>
            <person name="Russ C."/>
            <person name="Cuomo C."/>
            <person name="Burger G."/>
            <person name="Gray M.W."/>
            <person name="Holland P.W.H."/>
            <person name="King N."/>
            <person name="Lang F.B.F."/>
            <person name="Roger A.J."/>
            <person name="Ruiz-Trillo I."/>
            <person name="Brown M."/>
            <person name="Walker B."/>
            <person name="Young S."/>
            <person name="Zeng Q."/>
            <person name="Gargeya S."/>
            <person name="Fitzgerald M."/>
            <person name="Haas B."/>
            <person name="Abouelleil A."/>
            <person name="Allen A.W."/>
            <person name="Alvarado L."/>
            <person name="Arachchi H.M."/>
            <person name="Berlin A.M."/>
            <person name="Chapman S.B."/>
            <person name="Gainer-Dewar J."/>
            <person name="Goldberg J."/>
            <person name="Griggs A."/>
            <person name="Gujja S."/>
            <person name="Hansen M."/>
            <person name="Howarth C."/>
            <person name="Imamovic A."/>
            <person name="Ireland A."/>
            <person name="Larimer J."/>
            <person name="McCowan C."/>
            <person name="Murphy C."/>
            <person name="Pearson M."/>
            <person name="Poon T.W."/>
            <person name="Priest M."/>
            <person name="Roberts A."/>
            <person name="Saif S."/>
            <person name="Shea T."/>
            <person name="Sisk P."/>
            <person name="Sykes S."/>
            <person name="Wortman J."/>
            <person name="Nusbaum C."/>
            <person name="Birren B."/>
        </authorList>
    </citation>
    <scope>NUCLEOTIDE SEQUENCE [LARGE SCALE GENOMIC DNA]</scope>
    <source>
        <strain evidence="4">ATCC 38817</strain>
    </source>
</reference>
<organism evidence="4">
    <name type="scientific">Fonticula alba</name>
    <name type="common">Slime mold</name>
    <dbReference type="NCBI Taxonomy" id="691883"/>
    <lineage>
        <taxon>Eukaryota</taxon>
        <taxon>Rotosphaerida</taxon>
        <taxon>Fonticulaceae</taxon>
        <taxon>Fonticula</taxon>
    </lineage>
</organism>
<gene>
    <name evidence="4" type="ORF">H696_03503</name>
</gene>
<dbReference type="InterPro" id="IPR010754">
    <property type="entry name" value="OPA3-like"/>
</dbReference>
<dbReference type="eggNOG" id="KOG3335">
    <property type="taxonomic scope" value="Eukaryota"/>
</dbReference>
<dbReference type="GeneID" id="20528228"/>
<evidence type="ECO:0000256" key="2">
    <source>
        <dbReference type="ARBA" id="ARBA00023054"/>
    </source>
</evidence>
<sequence>MVLPAFPLFKFGALLIRSISKPISKKIQAQLRNSPWFVSGVTKAAHWFQTAEINARRRILGLPASRSAPQSVDIEKALSLATEIMGELLLTSVAAGIVYIEWSRSRVKDAARAVLEEQQSQLILKLLSDMSVAQADLDAAHHKIRLLEKRIHGSVQHGNTVDLQPYGRDSNFAEFALSDEQARPVWWRRVWPFRRPDMPRDLLADAEEVVRSASEVLSLSSPAEAPSEAASGPAANGSPGGPDGSWTVAPPGEYTPAPPLPGLANNASSAPSAPSLPSSSPPAPPPPGA</sequence>
<dbReference type="Pfam" id="PF07047">
    <property type="entry name" value="OPA3"/>
    <property type="match status" value="1"/>
</dbReference>
<evidence type="ECO:0000256" key="1">
    <source>
        <dbReference type="ARBA" id="ARBA00007584"/>
    </source>
</evidence>
<feature type="compositionally biased region" description="Pro residues" evidence="3">
    <location>
        <begin position="279"/>
        <end position="289"/>
    </location>
</feature>
<evidence type="ECO:0000256" key="3">
    <source>
        <dbReference type="SAM" id="MobiDB-lite"/>
    </source>
</evidence>
<dbReference type="EMBL" id="KB932205">
    <property type="protein sequence ID" value="KCV70037.1"/>
    <property type="molecule type" value="Genomic_DNA"/>
</dbReference>
<feature type="compositionally biased region" description="Low complexity" evidence="3">
    <location>
        <begin position="220"/>
        <end position="237"/>
    </location>
</feature>
<evidence type="ECO:0000313" key="4">
    <source>
        <dbReference type="EMBL" id="KCV70037.1"/>
    </source>
</evidence>